<evidence type="ECO:0000313" key="13">
    <source>
        <dbReference type="EMBL" id="KAF5313215.1"/>
    </source>
</evidence>
<evidence type="ECO:0000259" key="11">
    <source>
        <dbReference type="PROSITE" id="PS50968"/>
    </source>
</evidence>
<comment type="subcellular location">
    <subcellularLocation>
        <location evidence="2">Mitochondrion matrix</location>
    </subcellularLocation>
</comment>
<keyword evidence="4 9" id="KW-0808">Transferase</keyword>
<dbReference type="PROSITE" id="PS51826">
    <property type="entry name" value="PSBD"/>
    <property type="match status" value="1"/>
</dbReference>
<evidence type="ECO:0000256" key="6">
    <source>
        <dbReference type="ARBA" id="ARBA00022946"/>
    </source>
</evidence>
<reference evidence="13 14" key="1">
    <citation type="journal article" date="2020" name="ISME J.">
        <title>Uncovering the hidden diversity of litter-decomposition mechanisms in mushroom-forming fungi.</title>
        <authorList>
            <person name="Floudas D."/>
            <person name="Bentzer J."/>
            <person name="Ahren D."/>
            <person name="Johansson T."/>
            <person name="Persson P."/>
            <person name="Tunlid A."/>
        </authorList>
    </citation>
    <scope>NUCLEOTIDE SEQUENCE [LARGE SCALE GENOMIC DNA]</scope>
    <source>
        <strain evidence="13 14">CBS 101986</strain>
    </source>
</reference>
<sequence length="505" mass="54522">MLVRPLRRLLGRPLAVSYFHTTSAAWATRKVTHQFKLADIGEGITECEVVKWSIKPSDTVQAFDPLCEVQSDKASVEITSPFDGVVTEMLVKEGDIAKVGAPLCLIEVEEEVDETVAQQESPVSQETTPIVSKPSSPPSGGASPARRLHPLDPENKSTSSTSSANVFAAPSVRHFARQNGVDLSALAPGSGKAGRIEKRDVEAALAPASKAPSSQPSYHASPADLQEEVIVDLGRTRYGMWKAMVKSLEIPHFGYSTTLDITALHDLLPALNAHIPRRYLPADKLPRTLEAINPSALYPAPNQERMPESQQFTRLTYLPILLKTLSKAMVEWPIFRSSITPNTGTEDVKPSLTIRPSADISVALSTPSGLYTPTLQRVDTHSIYALSSQLRHLAHLGRQTPPALTPKEMPRRGGTITVSNVGAVGAGDFASPVLVPGGGVAIVALGRAKWVWDVDRGDGKGERRLKMGVSWSGDHRVVEGAELAAFVETWRGYVEAPERLIGEGI</sequence>
<dbReference type="InterPro" id="IPR000089">
    <property type="entry name" value="Biotin_lipoyl"/>
</dbReference>
<dbReference type="SUPFAM" id="SSF51230">
    <property type="entry name" value="Single hybrid motif"/>
    <property type="match status" value="1"/>
</dbReference>
<dbReference type="InterPro" id="IPR036625">
    <property type="entry name" value="E3-bd_dom_sf"/>
</dbReference>
<keyword evidence="14" id="KW-1185">Reference proteome</keyword>
<dbReference type="InterPro" id="IPR050743">
    <property type="entry name" value="2-oxoacid_DH_E2_comp"/>
</dbReference>
<dbReference type="GO" id="GO:0045333">
    <property type="term" value="P:cellular respiration"/>
    <property type="evidence" value="ECO:0007669"/>
    <property type="project" value="UniProtKB-ARBA"/>
</dbReference>
<evidence type="ECO:0000256" key="4">
    <source>
        <dbReference type="ARBA" id="ARBA00022679"/>
    </source>
</evidence>
<dbReference type="GO" id="GO:0016407">
    <property type="term" value="F:acetyltransferase activity"/>
    <property type="evidence" value="ECO:0007669"/>
    <property type="project" value="TreeGrafter"/>
</dbReference>
<feature type="compositionally biased region" description="Polar residues" evidence="10">
    <location>
        <begin position="116"/>
        <end position="130"/>
    </location>
</feature>
<feature type="region of interest" description="Disordered" evidence="10">
    <location>
        <begin position="115"/>
        <end position="164"/>
    </location>
</feature>
<dbReference type="FunFam" id="2.40.50.100:FF:000013">
    <property type="entry name" value="Dihydrolipoamide acetyltransferase component of pyruvate dehydrogenase complex"/>
    <property type="match status" value="1"/>
</dbReference>
<name>A0A8H5AYC6_9AGAR</name>
<dbReference type="Pfam" id="PF00364">
    <property type="entry name" value="Biotin_lipoyl"/>
    <property type="match status" value="1"/>
</dbReference>
<dbReference type="InterPro" id="IPR004167">
    <property type="entry name" value="PSBD"/>
</dbReference>
<feature type="domain" description="Peripheral subunit-binding (PSBD)" evidence="12">
    <location>
        <begin position="167"/>
        <end position="205"/>
    </location>
</feature>
<evidence type="ECO:0000313" key="14">
    <source>
        <dbReference type="Proteomes" id="UP000567179"/>
    </source>
</evidence>
<proteinExistence type="inferred from homology"/>
<dbReference type="PANTHER" id="PTHR43178">
    <property type="entry name" value="DIHYDROLIPOAMIDE ACETYLTRANSFERASE COMPONENT OF PYRUVATE DEHYDROGENASE COMPLEX"/>
    <property type="match status" value="1"/>
</dbReference>
<accession>A0A8H5AYC6</accession>
<dbReference type="Pfam" id="PF02817">
    <property type="entry name" value="E3_binding"/>
    <property type="match status" value="1"/>
</dbReference>
<evidence type="ECO:0000256" key="7">
    <source>
        <dbReference type="ARBA" id="ARBA00023128"/>
    </source>
</evidence>
<dbReference type="PANTHER" id="PTHR43178:SF5">
    <property type="entry name" value="LIPOAMIDE ACYLTRANSFERASE COMPONENT OF BRANCHED-CHAIN ALPHA-KETO ACID DEHYDROGENASE COMPLEX, MITOCHONDRIAL"/>
    <property type="match status" value="1"/>
</dbReference>
<dbReference type="Gene3D" id="2.40.50.100">
    <property type="match status" value="1"/>
</dbReference>
<evidence type="ECO:0000256" key="8">
    <source>
        <dbReference type="ARBA" id="ARBA00023315"/>
    </source>
</evidence>
<evidence type="ECO:0000256" key="2">
    <source>
        <dbReference type="ARBA" id="ARBA00004305"/>
    </source>
</evidence>
<keyword evidence="5 9" id="KW-0450">Lipoyl</keyword>
<dbReference type="AlphaFoldDB" id="A0A8H5AYC6"/>
<evidence type="ECO:0000256" key="9">
    <source>
        <dbReference type="RuleBase" id="RU003423"/>
    </source>
</evidence>
<dbReference type="EMBL" id="JAACJJ010000056">
    <property type="protein sequence ID" value="KAF5313215.1"/>
    <property type="molecule type" value="Genomic_DNA"/>
</dbReference>
<dbReference type="Gene3D" id="4.10.320.10">
    <property type="entry name" value="E3-binding domain"/>
    <property type="match status" value="1"/>
</dbReference>
<evidence type="ECO:0000256" key="1">
    <source>
        <dbReference type="ARBA" id="ARBA00001938"/>
    </source>
</evidence>
<dbReference type="InterPro" id="IPR011053">
    <property type="entry name" value="Single_hybrid_motif"/>
</dbReference>
<evidence type="ECO:0000256" key="5">
    <source>
        <dbReference type="ARBA" id="ARBA00022823"/>
    </source>
</evidence>
<dbReference type="Proteomes" id="UP000567179">
    <property type="component" value="Unassembled WGS sequence"/>
</dbReference>
<gene>
    <name evidence="13" type="ORF">D9619_003726</name>
</gene>
<dbReference type="SUPFAM" id="SSF52777">
    <property type="entry name" value="CoA-dependent acyltransferases"/>
    <property type="match status" value="1"/>
</dbReference>
<dbReference type="InterPro" id="IPR001078">
    <property type="entry name" value="2-oxoacid_DH_actylTfrase"/>
</dbReference>
<comment type="similarity">
    <text evidence="3 9">Belongs to the 2-oxoacid dehydrogenase family.</text>
</comment>
<dbReference type="CDD" id="cd06849">
    <property type="entry name" value="lipoyl_domain"/>
    <property type="match status" value="1"/>
</dbReference>
<dbReference type="InterPro" id="IPR023213">
    <property type="entry name" value="CAT-like_dom_sf"/>
</dbReference>
<dbReference type="PROSITE" id="PS50968">
    <property type="entry name" value="BIOTINYL_LIPOYL"/>
    <property type="match status" value="1"/>
</dbReference>
<dbReference type="EC" id="2.3.1.-" evidence="9"/>
<keyword evidence="8 9" id="KW-0012">Acyltransferase</keyword>
<organism evidence="13 14">
    <name type="scientific">Psilocybe cf. subviscida</name>
    <dbReference type="NCBI Taxonomy" id="2480587"/>
    <lineage>
        <taxon>Eukaryota</taxon>
        <taxon>Fungi</taxon>
        <taxon>Dikarya</taxon>
        <taxon>Basidiomycota</taxon>
        <taxon>Agaricomycotina</taxon>
        <taxon>Agaricomycetes</taxon>
        <taxon>Agaricomycetidae</taxon>
        <taxon>Agaricales</taxon>
        <taxon>Agaricineae</taxon>
        <taxon>Strophariaceae</taxon>
        <taxon>Psilocybe</taxon>
    </lineage>
</organism>
<comment type="caution">
    <text evidence="13">The sequence shown here is derived from an EMBL/GenBank/DDBJ whole genome shotgun (WGS) entry which is preliminary data.</text>
</comment>
<evidence type="ECO:0000256" key="10">
    <source>
        <dbReference type="SAM" id="MobiDB-lite"/>
    </source>
</evidence>
<dbReference type="GO" id="GO:0005759">
    <property type="term" value="C:mitochondrial matrix"/>
    <property type="evidence" value="ECO:0007669"/>
    <property type="project" value="UniProtKB-SubCell"/>
</dbReference>
<dbReference type="SUPFAM" id="SSF47005">
    <property type="entry name" value="Peripheral subunit-binding domain of 2-oxo acid dehydrogenase complex"/>
    <property type="match status" value="1"/>
</dbReference>
<dbReference type="Gene3D" id="3.30.559.10">
    <property type="entry name" value="Chloramphenicol acetyltransferase-like domain"/>
    <property type="match status" value="1"/>
</dbReference>
<feature type="domain" description="Lipoyl-binding" evidence="11">
    <location>
        <begin position="32"/>
        <end position="107"/>
    </location>
</feature>
<comment type="cofactor">
    <cofactor evidence="1 9">
        <name>(R)-lipoate</name>
        <dbReference type="ChEBI" id="CHEBI:83088"/>
    </cofactor>
</comment>
<dbReference type="OrthoDB" id="15567at2759"/>
<dbReference type="Pfam" id="PF00198">
    <property type="entry name" value="2-oxoacid_dh"/>
    <property type="match status" value="1"/>
</dbReference>
<evidence type="ECO:0000256" key="3">
    <source>
        <dbReference type="ARBA" id="ARBA00007317"/>
    </source>
</evidence>
<keyword evidence="7" id="KW-0496">Mitochondrion</keyword>
<evidence type="ECO:0000259" key="12">
    <source>
        <dbReference type="PROSITE" id="PS51826"/>
    </source>
</evidence>
<protein>
    <recommendedName>
        <fullName evidence="9">Dihydrolipoamide acetyltransferase component of pyruvate dehydrogenase complex</fullName>
        <ecNumber evidence="9">2.3.1.-</ecNumber>
    </recommendedName>
</protein>
<dbReference type="GO" id="GO:0031405">
    <property type="term" value="F:lipoic acid binding"/>
    <property type="evidence" value="ECO:0007669"/>
    <property type="project" value="TreeGrafter"/>
</dbReference>
<keyword evidence="6" id="KW-0809">Transit peptide</keyword>